<accession>A0A2S6GGP2</accession>
<dbReference type="Gene3D" id="2.160.20.80">
    <property type="entry name" value="E3 ubiquitin-protein ligase SopA"/>
    <property type="match status" value="1"/>
</dbReference>
<name>A0A2S6GGP2_9PSEU</name>
<keyword evidence="1" id="KW-0472">Membrane</keyword>
<dbReference type="AlphaFoldDB" id="A0A2S6GGP2"/>
<keyword evidence="1" id="KW-0812">Transmembrane</keyword>
<comment type="caution">
    <text evidence="2">The sequence shown here is derived from an EMBL/GenBank/DDBJ whole genome shotgun (WGS) entry which is preliminary data.</text>
</comment>
<gene>
    <name evidence="2" type="ORF">CLV40_120106</name>
</gene>
<dbReference type="InterPro" id="IPR001646">
    <property type="entry name" value="5peptide_repeat"/>
</dbReference>
<keyword evidence="3" id="KW-1185">Reference proteome</keyword>
<feature type="transmembrane region" description="Helical" evidence="1">
    <location>
        <begin position="103"/>
        <end position="121"/>
    </location>
</feature>
<evidence type="ECO:0000313" key="2">
    <source>
        <dbReference type="EMBL" id="PPK64383.1"/>
    </source>
</evidence>
<keyword evidence="1" id="KW-1133">Transmembrane helix</keyword>
<dbReference type="Pfam" id="PF13576">
    <property type="entry name" value="Pentapeptide_3"/>
    <property type="match status" value="2"/>
</dbReference>
<feature type="transmembrane region" description="Helical" evidence="1">
    <location>
        <begin position="69"/>
        <end position="91"/>
    </location>
</feature>
<evidence type="ECO:0000256" key="1">
    <source>
        <dbReference type="SAM" id="Phobius"/>
    </source>
</evidence>
<reference evidence="2 3" key="1">
    <citation type="submission" date="2018-02" db="EMBL/GenBank/DDBJ databases">
        <title>Genomic Encyclopedia of Archaeal and Bacterial Type Strains, Phase II (KMG-II): from individual species to whole genera.</title>
        <authorList>
            <person name="Goeker M."/>
        </authorList>
    </citation>
    <scope>NUCLEOTIDE SEQUENCE [LARGE SCALE GENOMIC DNA]</scope>
    <source>
        <strain evidence="2 3">YU 961-1</strain>
    </source>
</reference>
<proteinExistence type="predicted"/>
<dbReference type="EMBL" id="PTIX01000020">
    <property type="protein sequence ID" value="PPK64383.1"/>
    <property type="molecule type" value="Genomic_DNA"/>
</dbReference>
<dbReference type="Proteomes" id="UP000239203">
    <property type="component" value="Unassembled WGS sequence"/>
</dbReference>
<organism evidence="2 3">
    <name type="scientific">Actinokineospora auranticolor</name>
    <dbReference type="NCBI Taxonomy" id="155976"/>
    <lineage>
        <taxon>Bacteria</taxon>
        <taxon>Bacillati</taxon>
        <taxon>Actinomycetota</taxon>
        <taxon>Actinomycetes</taxon>
        <taxon>Pseudonocardiales</taxon>
        <taxon>Pseudonocardiaceae</taxon>
        <taxon>Actinokineospora</taxon>
    </lineage>
</organism>
<evidence type="ECO:0000313" key="3">
    <source>
        <dbReference type="Proteomes" id="UP000239203"/>
    </source>
</evidence>
<protein>
    <submittedName>
        <fullName evidence="2">Pentapeptide repeat protein</fullName>
    </submittedName>
</protein>
<sequence>MYPRLSRGCRMQATPTGTALGSVVYCTAARRTSTPPPIVINRRKLNPFGCDDHHVPDTPPLIAPLPRKLIAWVATAIAAATAGVVVWLWLADPSQARLDALRTGLSIGLGGGGLFALYLAWRRQHSTEIALVQKQQDQELQRETALATQHDAEARRVTDLYTKAVEQLGSDKAPVRLGGLYALERLAQDHVEQRQTIVNVLCAYLRMPYTVPGDPPEDEEKLAGHRGLLQEREVRLTAQRILRNHLVPGDDPDTPLPTFWRDIDLDLTNATLISFGLAGCRIRTARFSDATFIGTTRFDDAMIAGTAHLSRATFTGIARFSGAGFGGTTWFNDASFAGAARFNGVGFAGPAWFGGARFAGPAWFDEARVTATVSFAVTRFATIARFDGATFTGIAWFGEVGFAGAALFNGVRFRGDVDFGKAYFAEHAEFDRVALPRARRVDSSTPSPWTDFGGARFEHGVPSELESYVSGA</sequence>